<protein>
    <submittedName>
        <fullName evidence="1">24012_t:CDS:1</fullName>
    </submittedName>
</protein>
<comment type="caution">
    <text evidence="1">The sequence shown here is derived from an EMBL/GenBank/DDBJ whole genome shotgun (WGS) entry which is preliminary data.</text>
</comment>
<feature type="non-terminal residue" evidence="1">
    <location>
        <position position="1"/>
    </location>
</feature>
<evidence type="ECO:0000313" key="2">
    <source>
        <dbReference type="Proteomes" id="UP000789405"/>
    </source>
</evidence>
<reference evidence="1" key="1">
    <citation type="submission" date="2021-06" db="EMBL/GenBank/DDBJ databases">
        <authorList>
            <person name="Kallberg Y."/>
            <person name="Tangrot J."/>
            <person name="Rosling A."/>
        </authorList>
    </citation>
    <scope>NUCLEOTIDE SEQUENCE</scope>
    <source>
        <strain evidence="1">MA453B</strain>
    </source>
</reference>
<sequence>KILVLVDSFQANSKTSALDIVDSSQNLDKEPILNSTSSATNSRSLADPHFKYINLR</sequence>
<accession>A0A9N9NQK7</accession>
<proteinExistence type="predicted"/>
<gene>
    <name evidence="1" type="ORF">DERYTH_LOCUS17016</name>
</gene>
<dbReference type="EMBL" id="CAJVPY010015535">
    <property type="protein sequence ID" value="CAG8752312.1"/>
    <property type="molecule type" value="Genomic_DNA"/>
</dbReference>
<dbReference type="AlphaFoldDB" id="A0A9N9NQK7"/>
<keyword evidence="2" id="KW-1185">Reference proteome</keyword>
<dbReference type="Proteomes" id="UP000789405">
    <property type="component" value="Unassembled WGS sequence"/>
</dbReference>
<organism evidence="1 2">
    <name type="scientific">Dentiscutata erythropus</name>
    <dbReference type="NCBI Taxonomy" id="1348616"/>
    <lineage>
        <taxon>Eukaryota</taxon>
        <taxon>Fungi</taxon>
        <taxon>Fungi incertae sedis</taxon>
        <taxon>Mucoromycota</taxon>
        <taxon>Glomeromycotina</taxon>
        <taxon>Glomeromycetes</taxon>
        <taxon>Diversisporales</taxon>
        <taxon>Gigasporaceae</taxon>
        <taxon>Dentiscutata</taxon>
    </lineage>
</organism>
<name>A0A9N9NQK7_9GLOM</name>
<dbReference type="OrthoDB" id="10462825at2759"/>
<evidence type="ECO:0000313" key="1">
    <source>
        <dbReference type="EMBL" id="CAG8752312.1"/>
    </source>
</evidence>